<dbReference type="EMBL" id="UGMD01000002">
    <property type="protein sequence ID" value="STV16034.1"/>
    <property type="molecule type" value="Genomic_DNA"/>
</dbReference>
<feature type="chain" id="PRO_5016747468" description="Secreted protein" evidence="1">
    <location>
        <begin position="19"/>
        <end position="204"/>
    </location>
</feature>
<gene>
    <name evidence="2" type="ORF">NCTC204_04298</name>
</gene>
<proteinExistence type="predicted"/>
<evidence type="ECO:0000256" key="1">
    <source>
        <dbReference type="SAM" id="SignalP"/>
    </source>
</evidence>
<accession>A0A378AS49</accession>
<name>A0A378AS49_KLEPN</name>
<evidence type="ECO:0000313" key="2">
    <source>
        <dbReference type="EMBL" id="STV16034.1"/>
    </source>
</evidence>
<dbReference type="Proteomes" id="UP000255192">
    <property type="component" value="Unassembled WGS sequence"/>
</dbReference>
<feature type="signal peptide" evidence="1">
    <location>
        <begin position="1"/>
        <end position="18"/>
    </location>
</feature>
<reference evidence="2 3" key="1">
    <citation type="submission" date="2018-06" db="EMBL/GenBank/DDBJ databases">
        <authorList>
            <consortium name="Pathogen Informatics"/>
            <person name="Doyle S."/>
        </authorList>
    </citation>
    <scope>NUCLEOTIDE SEQUENCE [LARGE SCALE GENOMIC DNA]</scope>
    <source>
        <strain evidence="2 3">NCTC204</strain>
    </source>
</reference>
<evidence type="ECO:0008006" key="4">
    <source>
        <dbReference type="Google" id="ProtNLM"/>
    </source>
</evidence>
<organism evidence="2 3">
    <name type="scientific">Klebsiella pneumoniae</name>
    <dbReference type="NCBI Taxonomy" id="573"/>
    <lineage>
        <taxon>Bacteria</taxon>
        <taxon>Pseudomonadati</taxon>
        <taxon>Pseudomonadota</taxon>
        <taxon>Gammaproteobacteria</taxon>
        <taxon>Enterobacterales</taxon>
        <taxon>Enterobacteriaceae</taxon>
        <taxon>Klebsiella/Raoultella group</taxon>
        <taxon>Klebsiella</taxon>
        <taxon>Klebsiella pneumoniae complex</taxon>
    </lineage>
</organism>
<sequence length="204" mass="22262">MMAFFFTMPISRMMPMMAITSSSLPASHSASSAPTPAVGRVERIVIGWIKLSYSTPSTIYIATTAATTNQTVLPSADWKASELPWNWVRISVGKSSDCSAARIASTASPQRVVVRDVKRDGGHRELIEVVHRQRGKALLHRGDGGQRHDAAVAAGETDILQRRQARRRLGILLEHHAILIRLSVNSGDQPLAEGVVQRIIDIGH</sequence>
<keyword evidence="1" id="KW-0732">Signal</keyword>
<dbReference type="AlphaFoldDB" id="A0A378AS49"/>
<protein>
    <recommendedName>
        <fullName evidence="4">Secreted protein</fullName>
    </recommendedName>
</protein>
<evidence type="ECO:0000313" key="3">
    <source>
        <dbReference type="Proteomes" id="UP000255192"/>
    </source>
</evidence>